<comment type="caution">
    <text evidence="1">The sequence shown here is derived from an EMBL/GenBank/DDBJ whole genome shotgun (WGS) entry which is preliminary data.</text>
</comment>
<evidence type="ECO:0000313" key="1">
    <source>
        <dbReference type="EMBL" id="MDX7924070.1"/>
    </source>
</evidence>
<organism evidence="1 2">
    <name type="scientific">Aeromonas media</name>
    <dbReference type="NCBI Taxonomy" id="651"/>
    <lineage>
        <taxon>Bacteria</taxon>
        <taxon>Pseudomonadati</taxon>
        <taxon>Pseudomonadota</taxon>
        <taxon>Gammaproteobacteria</taxon>
        <taxon>Aeromonadales</taxon>
        <taxon>Aeromonadaceae</taxon>
        <taxon>Aeromonas</taxon>
    </lineage>
</organism>
<evidence type="ECO:0008006" key="3">
    <source>
        <dbReference type="Google" id="ProtNLM"/>
    </source>
</evidence>
<protein>
    <recommendedName>
        <fullName evidence="3">DUF4276 family protein</fullName>
    </recommendedName>
</protein>
<dbReference type="Proteomes" id="UP001285835">
    <property type="component" value="Unassembled WGS sequence"/>
</dbReference>
<dbReference type="EMBL" id="JAWZXF010000021">
    <property type="protein sequence ID" value="MDX7924070.1"/>
    <property type="molecule type" value="Genomic_DNA"/>
</dbReference>
<gene>
    <name evidence="1" type="ORF">SJS82_19270</name>
</gene>
<accession>A0AAP6L2V2</accession>
<reference evidence="1" key="1">
    <citation type="submission" date="2023-11" db="EMBL/GenBank/DDBJ databases">
        <title>WGS of Aeromonas in Northern Israel.</title>
        <authorList>
            <person name="Hershko Y."/>
        </authorList>
    </citation>
    <scope>NUCLEOTIDE SEQUENCE</scope>
    <source>
        <strain evidence="1">02297</strain>
    </source>
</reference>
<sequence length="249" mass="27864">MSDLYLLVCEGPTDIEIIKAVAAKISQIKGRDIEIRELSPTRDATTKRYPEHGWKGVRGWCRLYGDGVRVGAHQNAAMANAMLDAFALNKAKNSKNWRALVAIEKAKGVIIQMDTDIAHDLNVNGLRGVSGDRAHCHAAISNWLGLTENAENLYYLLPSFATENWILAMHDESDAIFNGMPRPINYESISEPCDVMVSGGYKSYFSKRKQKHVLDKDCDLYKKYGEQIGNKIDVVKSRCAEFDALCKHL</sequence>
<dbReference type="RefSeq" id="WP_319918005.1">
    <property type="nucleotide sequence ID" value="NZ_JAWZXF010000021.1"/>
</dbReference>
<evidence type="ECO:0000313" key="2">
    <source>
        <dbReference type="Proteomes" id="UP001285835"/>
    </source>
</evidence>
<proteinExistence type="predicted"/>
<dbReference type="AlphaFoldDB" id="A0AAP6L2V2"/>
<name>A0AAP6L2V2_AERME</name>